<reference evidence="2 3" key="1">
    <citation type="submission" date="2017-04" db="EMBL/GenBank/DDBJ databases">
        <authorList>
            <person name="Afonso C.L."/>
            <person name="Miller P.J."/>
            <person name="Scott M.A."/>
            <person name="Spackman E."/>
            <person name="Goraichik I."/>
            <person name="Dimitrov K.M."/>
            <person name="Suarez D.L."/>
            <person name="Swayne D.E."/>
        </authorList>
    </citation>
    <scope>NUCLEOTIDE SEQUENCE [LARGE SCALE GENOMIC DNA]</scope>
    <source>
        <strain evidence="2 3">N3/975</strain>
    </source>
</reference>
<dbReference type="InterPro" id="IPR016181">
    <property type="entry name" value="Acyl_CoA_acyltransferase"/>
</dbReference>
<dbReference type="STRING" id="1313296.SAMN05661091_4783"/>
<dbReference type="InterPro" id="IPR027365">
    <property type="entry name" value="GNAT_acetyltra_YdfB-like"/>
</dbReference>
<sequence length="278" mass="31471">MFLIKERNEKLGEQLLRMDSDAMFGGVVTGHNPGKVWVDDRDHPSSALVWSGGLESFCFMGCPSSRISNATLERLIDNEIIPFLKEKDTHYFEFSVDSEGWQSIIQDTLGNRGMKDSYQYVYKTDPIAGQYQGNGNPVFPESFTAARLDAQQLDEWERNGAGNADFLVQYIEQYWGTVSDFLAEGHGYAAITDRNVIASLAISSAKFGMTHTIGVETLEDYRRLGLSSSLVKLLLNDFHEHGIMAWWDCMDSNIASQKTAEKAGLVRTHRYKIYWFTF</sequence>
<keyword evidence="2" id="KW-0808">Transferase</keyword>
<dbReference type="InterPro" id="IPR000182">
    <property type="entry name" value="GNAT_dom"/>
</dbReference>
<evidence type="ECO:0000313" key="2">
    <source>
        <dbReference type="EMBL" id="SMF89803.1"/>
    </source>
</evidence>
<gene>
    <name evidence="2" type="ORF">SAMN05661091_4783</name>
</gene>
<dbReference type="EMBL" id="LT840184">
    <property type="protein sequence ID" value="SMF89803.1"/>
    <property type="molecule type" value="Genomic_DNA"/>
</dbReference>
<organism evidence="2 3">
    <name type="scientific">Paenibacillus uliginis N3/975</name>
    <dbReference type="NCBI Taxonomy" id="1313296"/>
    <lineage>
        <taxon>Bacteria</taxon>
        <taxon>Bacillati</taxon>
        <taxon>Bacillota</taxon>
        <taxon>Bacilli</taxon>
        <taxon>Bacillales</taxon>
        <taxon>Paenibacillaceae</taxon>
        <taxon>Paenibacillus</taxon>
    </lineage>
</organism>
<protein>
    <submittedName>
        <fullName evidence="2">GNAT acetyltransferase</fullName>
    </submittedName>
</protein>
<keyword evidence="3" id="KW-1185">Reference proteome</keyword>
<dbReference type="Proteomes" id="UP000192940">
    <property type="component" value="Chromosome I"/>
</dbReference>
<dbReference type="RefSeq" id="WP_208915493.1">
    <property type="nucleotide sequence ID" value="NZ_LT840184.1"/>
</dbReference>
<evidence type="ECO:0000259" key="1">
    <source>
        <dbReference type="PROSITE" id="PS51186"/>
    </source>
</evidence>
<dbReference type="Gene3D" id="3.40.630.110">
    <property type="entry name" value="GNAT acetyltransferase-like"/>
    <property type="match status" value="1"/>
</dbReference>
<dbReference type="PROSITE" id="PS51186">
    <property type="entry name" value="GNAT"/>
    <property type="match status" value="1"/>
</dbReference>
<dbReference type="Pfam" id="PF12746">
    <property type="entry name" value="GNAT_acetyltran"/>
    <property type="match status" value="1"/>
</dbReference>
<accession>A0A1X7HNI8</accession>
<evidence type="ECO:0000313" key="3">
    <source>
        <dbReference type="Proteomes" id="UP000192940"/>
    </source>
</evidence>
<dbReference type="Gene3D" id="3.40.630.30">
    <property type="match status" value="1"/>
</dbReference>
<dbReference type="AlphaFoldDB" id="A0A1X7HNI8"/>
<proteinExistence type="predicted"/>
<dbReference type="InterPro" id="IPR042573">
    <property type="entry name" value="GNAT_acetyltra_N"/>
</dbReference>
<dbReference type="PANTHER" id="PTHR31143">
    <property type="match status" value="1"/>
</dbReference>
<dbReference type="GO" id="GO:0016747">
    <property type="term" value="F:acyltransferase activity, transferring groups other than amino-acyl groups"/>
    <property type="evidence" value="ECO:0007669"/>
    <property type="project" value="InterPro"/>
</dbReference>
<feature type="domain" description="N-acetyltransferase" evidence="1">
    <location>
        <begin position="140"/>
        <end position="278"/>
    </location>
</feature>
<dbReference type="SUPFAM" id="SSF55729">
    <property type="entry name" value="Acyl-CoA N-acyltransferases (Nat)"/>
    <property type="match status" value="1"/>
</dbReference>
<dbReference type="PANTHER" id="PTHR31143:SF2">
    <property type="entry name" value="FR47-LIKE DOMAIN-CONTAINING PROTEIN-RELATED"/>
    <property type="match status" value="1"/>
</dbReference>
<name>A0A1X7HNI8_9BACL</name>